<sequence>MVADVRVEDPNFAKSLCDKYDSGEFKIHDPSDFKVFALAVPASKGTTGFTHRVTCKKVVCSWHKPMRVALLSFDSEFLARDICDRFSTGTYKVLGTKVSCSFRSVGSHSRHVGDWRRFAEDPRPCVLALRVPLAATTEDVLRMIPRGIRPRNVEFDGLTYRVGKEYEMRQLAMIERLLTKVGPLEMGLTANMDAPGKRVKAMARFKDETDAKEAARSLHETRLPFYESDKLDVNLLYSATYKVATKVFEAVSADVDAARVAYREMYISFKSFPPANGYTTLRLEGENREDLAAAEKIVDRILKGETVMADDGEKPFWSPSLGNRVAAGKTLGRIEQEFQVAFHCVPSKAEISMFGAPGKLNKARDALLKAFGDSPSSAHTIMLDDKSFQWAIRGGFQALRDTLGPENVALSILPTLKSIEVLGPRSSYDLAVDIMSGKKPPSQLKSMNQTDECCSVCWTEAERPLTTKCGHVYCLDCFENFCQSADSGENGYSLRCLADEGSCGAIFSLPELQEHLSSLTFEELLTSSVKSYISKHPNEFRYCPTADCERVYRASPPDRPGLYRCPGCFKATCSSCHFSHEGKSCAEHKYIASGGEKEFQQAKERLGIKDCPKCNTSIQKSEGCNHI</sequence>
<reference evidence="1 2" key="1">
    <citation type="journal article" date="2020" name="Phytopathology">
        <title>Genome Sequence Resources of Colletotrichum truncatum, C. plurivorum, C. musicola, and C. sojae: Four Species Pathogenic to Soybean (Glycine max).</title>
        <authorList>
            <person name="Rogerio F."/>
            <person name="Boufleur T.R."/>
            <person name="Ciampi-Guillardi M."/>
            <person name="Sukno S.A."/>
            <person name="Thon M.R."/>
            <person name="Massola Junior N.S."/>
            <person name="Baroncelli R."/>
        </authorList>
    </citation>
    <scope>NUCLEOTIDE SEQUENCE [LARGE SCALE GENOMIC DNA]</scope>
    <source>
        <strain evidence="1 2">CMES1059</strain>
    </source>
</reference>
<name>A0ACC3YUA0_COLTU</name>
<comment type="caution">
    <text evidence="1">The sequence shown here is derived from an EMBL/GenBank/DDBJ whole genome shotgun (WGS) entry which is preliminary data.</text>
</comment>
<gene>
    <name evidence="1" type="ORF">CTRU02_210100</name>
</gene>
<organism evidence="1 2">
    <name type="scientific">Colletotrichum truncatum</name>
    <name type="common">Anthracnose fungus</name>
    <name type="synonym">Colletotrichum capsici</name>
    <dbReference type="NCBI Taxonomy" id="5467"/>
    <lineage>
        <taxon>Eukaryota</taxon>
        <taxon>Fungi</taxon>
        <taxon>Dikarya</taxon>
        <taxon>Ascomycota</taxon>
        <taxon>Pezizomycotina</taxon>
        <taxon>Sordariomycetes</taxon>
        <taxon>Hypocreomycetidae</taxon>
        <taxon>Glomerellales</taxon>
        <taxon>Glomerellaceae</taxon>
        <taxon>Colletotrichum</taxon>
        <taxon>Colletotrichum truncatum species complex</taxon>
    </lineage>
</organism>
<accession>A0ACC3YUA0</accession>
<evidence type="ECO:0000313" key="2">
    <source>
        <dbReference type="Proteomes" id="UP000805649"/>
    </source>
</evidence>
<proteinExistence type="predicted"/>
<keyword evidence="2" id="KW-1185">Reference proteome</keyword>
<protein>
    <submittedName>
        <fullName evidence="1">Ariadne ring protein</fullName>
    </submittedName>
</protein>
<evidence type="ECO:0000313" key="1">
    <source>
        <dbReference type="EMBL" id="KAL0935509.1"/>
    </source>
</evidence>
<dbReference type="EMBL" id="VUJX02000006">
    <property type="protein sequence ID" value="KAL0935509.1"/>
    <property type="molecule type" value="Genomic_DNA"/>
</dbReference>
<dbReference type="Proteomes" id="UP000805649">
    <property type="component" value="Unassembled WGS sequence"/>
</dbReference>